<gene>
    <name evidence="7" type="ORF">H4W81_000483</name>
</gene>
<dbReference type="InterPro" id="IPR044068">
    <property type="entry name" value="CB"/>
</dbReference>
<evidence type="ECO:0000313" key="7">
    <source>
        <dbReference type="EMBL" id="MBE1557704.1"/>
    </source>
</evidence>
<organism evidence="7 8">
    <name type="scientific">Nonomuraea africana</name>
    <dbReference type="NCBI Taxonomy" id="46171"/>
    <lineage>
        <taxon>Bacteria</taxon>
        <taxon>Bacillati</taxon>
        <taxon>Actinomycetota</taxon>
        <taxon>Actinomycetes</taxon>
        <taxon>Streptosporangiales</taxon>
        <taxon>Streptosporangiaceae</taxon>
        <taxon>Nonomuraea</taxon>
    </lineage>
</organism>
<comment type="caution">
    <text evidence="7">The sequence shown here is derived from an EMBL/GenBank/DDBJ whole genome shotgun (WGS) entry which is preliminary data.</text>
</comment>
<dbReference type="PROSITE" id="PS51898">
    <property type="entry name" value="TYR_RECOMBINASE"/>
    <property type="match status" value="1"/>
</dbReference>
<dbReference type="PANTHER" id="PTHR30349">
    <property type="entry name" value="PHAGE INTEGRASE-RELATED"/>
    <property type="match status" value="1"/>
</dbReference>
<dbReference type="InterPro" id="IPR013762">
    <property type="entry name" value="Integrase-like_cat_sf"/>
</dbReference>
<evidence type="ECO:0000256" key="1">
    <source>
        <dbReference type="ARBA" id="ARBA00022908"/>
    </source>
</evidence>
<evidence type="ECO:0000256" key="2">
    <source>
        <dbReference type="ARBA" id="ARBA00023125"/>
    </source>
</evidence>
<protein>
    <submittedName>
        <fullName evidence="7">Integrase</fullName>
    </submittedName>
</protein>
<feature type="domain" description="Tyr recombinase" evidence="5">
    <location>
        <begin position="301"/>
        <end position="498"/>
    </location>
</feature>
<keyword evidence="1" id="KW-0229">DNA integration</keyword>
<dbReference type="InterPro" id="IPR004107">
    <property type="entry name" value="Integrase_SAM-like_N"/>
</dbReference>
<dbReference type="RefSeq" id="WP_192773245.1">
    <property type="nucleotide sequence ID" value="NZ_BAAASY010000023.1"/>
</dbReference>
<dbReference type="Pfam" id="PF00589">
    <property type="entry name" value="Phage_integrase"/>
    <property type="match status" value="1"/>
</dbReference>
<dbReference type="Pfam" id="PF14659">
    <property type="entry name" value="Phage_int_SAM_3"/>
    <property type="match status" value="1"/>
</dbReference>
<proteinExistence type="predicted"/>
<dbReference type="Proteomes" id="UP000661607">
    <property type="component" value="Unassembled WGS sequence"/>
</dbReference>
<sequence length="521" mass="58963">MADGTTFKRCSCTGVDGKALGQKCPKLRRPGGGWSNRHGIWSYQIELPATVEGKRRGPLRRSGFATQDAANNQLGQVRELLALADPSELVTRNQIADLIKRTLAETDALPSVEVVRRRVRTRQDLTRDVTVGQWLEEFLKRKRKIEETTRRSYEGHIRLYLTPYLGHIRLDQLKVGDVAGMFEQIEEFNDVIAERRASADREVRAGVKYRRPVSTTTMHSIRATLRHALNMAIRQDRLIDFNPAAALEMPAKTRPKALVWTRDRVDDWHCEFQDYRRAEKLRRGGRRVDPIDAYIRVPRPSAVMVWTPEQSRLFLEEASRHRLFALYRLITLRGLRRGEACGLRWKDVDLDAGTANIAWQLVQLAGRIHEGRPKTDASMRTIALDAETIAILRAHQRCQREERLAAGEAWKGTDFVFTQSDGDRLHPQHVSDQFLWLAYLAGLPPIRLHDLRHGAASLMLAAGVEIKVVQETLGHTSSAFTADTYTSVFPQVAMAAAEKTAALLLGDDDQDGQGALRHLRA</sequence>
<reference evidence="7 8" key="1">
    <citation type="submission" date="2020-10" db="EMBL/GenBank/DDBJ databases">
        <title>Sequencing the genomes of 1000 actinobacteria strains.</title>
        <authorList>
            <person name="Klenk H.-P."/>
        </authorList>
    </citation>
    <scope>NUCLEOTIDE SEQUENCE [LARGE SCALE GENOMIC DNA]</scope>
    <source>
        <strain evidence="7 8">DSM 43748</strain>
    </source>
</reference>
<evidence type="ECO:0000313" key="8">
    <source>
        <dbReference type="Proteomes" id="UP000661607"/>
    </source>
</evidence>
<evidence type="ECO:0000256" key="3">
    <source>
        <dbReference type="ARBA" id="ARBA00023172"/>
    </source>
</evidence>
<dbReference type="EMBL" id="JADBEF010000001">
    <property type="protein sequence ID" value="MBE1557704.1"/>
    <property type="molecule type" value="Genomic_DNA"/>
</dbReference>
<dbReference type="PROSITE" id="PS51900">
    <property type="entry name" value="CB"/>
    <property type="match status" value="1"/>
</dbReference>
<dbReference type="Gene3D" id="1.10.443.10">
    <property type="entry name" value="Intergrase catalytic core"/>
    <property type="match status" value="1"/>
</dbReference>
<keyword evidence="3" id="KW-0233">DNA recombination</keyword>
<name>A0ABR9K6Q9_9ACTN</name>
<evidence type="ECO:0000259" key="6">
    <source>
        <dbReference type="PROSITE" id="PS51900"/>
    </source>
</evidence>
<dbReference type="SUPFAM" id="SSF56349">
    <property type="entry name" value="DNA breaking-rejoining enzymes"/>
    <property type="match status" value="2"/>
</dbReference>
<feature type="domain" description="Core-binding (CB)" evidence="6">
    <location>
        <begin position="129"/>
        <end position="233"/>
    </location>
</feature>
<dbReference type="Gene3D" id="1.10.150.130">
    <property type="match status" value="1"/>
</dbReference>
<dbReference type="InterPro" id="IPR050090">
    <property type="entry name" value="Tyrosine_recombinase_XerCD"/>
</dbReference>
<evidence type="ECO:0000259" key="5">
    <source>
        <dbReference type="PROSITE" id="PS51898"/>
    </source>
</evidence>
<dbReference type="InterPro" id="IPR010998">
    <property type="entry name" value="Integrase_recombinase_N"/>
</dbReference>
<dbReference type="CDD" id="cd01189">
    <property type="entry name" value="INT_ICEBs1_C_like"/>
    <property type="match status" value="1"/>
</dbReference>
<keyword evidence="8" id="KW-1185">Reference proteome</keyword>
<dbReference type="PANTHER" id="PTHR30349:SF91">
    <property type="entry name" value="INTA PROTEIN"/>
    <property type="match status" value="1"/>
</dbReference>
<dbReference type="InterPro" id="IPR011010">
    <property type="entry name" value="DNA_brk_join_enz"/>
</dbReference>
<dbReference type="InterPro" id="IPR002104">
    <property type="entry name" value="Integrase_catalytic"/>
</dbReference>
<evidence type="ECO:0000256" key="4">
    <source>
        <dbReference type="PROSITE-ProRule" id="PRU01248"/>
    </source>
</evidence>
<accession>A0ABR9K6Q9</accession>
<keyword evidence="2 4" id="KW-0238">DNA-binding</keyword>